<gene>
    <name evidence="1" type="primary">AVEN_199196_1</name>
    <name evidence="1" type="ORF">CDAR_247401</name>
</gene>
<comment type="caution">
    <text evidence="1">The sequence shown here is derived from an EMBL/GenBank/DDBJ whole genome shotgun (WGS) entry which is preliminary data.</text>
</comment>
<sequence>MEEGFFPLLRHVKATTLIPSTLFSTELPNPLQIQYFTQRRLLSVNPRKSSKRFGNYRRILRTILKQSPTRQIINMTSLKKLCSAIIIQIIMNHINISSCYYPLPGKSSQNSGVNMDFFKIYSLCKEIDCNKQSPTDQELMFHRNAKSGKQPRMLTIDLSTLRPRSTKLPSGTRSKAPINLLGVDISVLSQNPDTNLPVAQTEFDNIKNEKTILDNFDPKYDRLPVIEAKHINNYFTPQQFTNTRNSLLYPFQHLPLNIMTTYHFITKNKKQGRNLMLTTDNQRINDDEKNYTANFILHLLYQLSSNYQGNMY</sequence>
<dbReference type="Proteomes" id="UP001054837">
    <property type="component" value="Unassembled WGS sequence"/>
</dbReference>
<reference evidence="1 2" key="1">
    <citation type="submission" date="2021-06" db="EMBL/GenBank/DDBJ databases">
        <title>Caerostris darwini draft genome.</title>
        <authorList>
            <person name="Kono N."/>
            <person name="Arakawa K."/>
        </authorList>
    </citation>
    <scope>NUCLEOTIDE SEQUENCE [LARGE SCALE GENOMIC DNA]</scope>
</reference>
<organism evidence="1 2">
    <name type="scientific">Caerostris darwini</name>
    <dbReference type="NCBI Taxonomy" id="1538125"/>
    <lineage>
        <taxon>Eukaryota</taxon>
        <taxon>Metazoa</taxon>
        <taxon>Ecdysozoa</taxon>
        <taxon>Arthropoda</taxon>
        <taxon>Chelicerata</taxon>
        <taxon>Arachnida</taxon>
        <taxon>Araneae</taxon>
        <taxon>Araneomorphae</taxon>
        <taxon>Entelegynae</taxon>
        <taxon>Araneoidea</taxon>
        <taxon>Araneidae</taxon>
        <taxon>Caerostris</taxon>
    </lineage>
</organism>
<accession>A0AAV4ME53</accession>
<dbReference type="AlphaFoldDB" id="A0AAV4ME53"/>
<proteinExistence type="predicted"/>
<dbReference type="EMBL" id="BPLQ01000375">
    <property type="protein sequence ID" value="GIX70555.1"/>
    <property type="molecule type" value="Genomic_DNA"/>
</dbReference>
<name>A0AAV4ME53_9ARAC</name>
<protein>
    <submittedName>
        <fullName evidence="1">Uncharacterized protein</fullName>
    </submittedName>
</protein>
<evidence type="ECO:0000313" key="1">
    <source>
        <dbReference type="EMBL" id="GIX70555.1"/>
    </source>
</evidence>
<keyword evidence="2" id="KW-1185">Reference proteome</keyword>
<evidence type="ECO:0000313" key="2">
    <source>
        <dbReference type="Proteomes" id="UP001054837"/>
    </source>
</evidence>